<dbReference type="Pfam" id="PF00730">
    <property type="entry name" value="HhH-GPD"/>
    <property type="match status" value="1"/>
</dbReference>
<organism evidence="12 13">
    <name type="scientific">Cryobacterium melibiosiphilum</name>
    <dbReference type="NCBI Taxonomy" id="995039"/>
    <lineage>
        <taxon>Bacteria</taxon>
        <taxon>Bacillati</taxon>
        <taxon>Actinomycetota</taxon>
        <taxon>Actinomycetes</taxon>
        <taxon>Micrococcales</taxon>
        <taxon>Microbacteriaceae</taxon>
        <taxon>Cryobacterium</taxon>
    </lineage>
</organism>
<comment type="cofactor">
    <cofactor evidence="1">
        <name>[4Fe-4S] cluster</name>
        <dbReference type="ChEBI" id="CHEBI:49883"/>
    </cofactor>
</comment>
<dbReference type="InterPro" id="IPR003265">
    <property type="entry name" value="HhH-GPD_domain"/>
</dbReference>
<keyword evidence="7" id="KW-0408">Iron</keyword>
<comment type="similarity">
    <text evidence="2">Belongs to the Nth/MutY family.</text>
</comment>
<proteinExistence type="inferred from homology"/>
<evidence type="ECO:0000259" key="11">
    <source>
        <dbReference type="SMART" id="SM00478"/>
    </source>
</evidence>
<dbReference type="GO" id="GO:0004519">
    <property type="term" value="F:endonuclease activity"/>
    <property type="evidence" value="ECO:0007669"/>
    <property type="project" value="UniProtKB-KW"/>
</dbReference>
<dbReference type="AlphaFoldDB" id="A0A3A5MNI4"/>
<dbReference type="GO" id="GO:0051539">
    <property type="term" value="F:4 iron, 4 sulfur cluster binding"/>
    <property type="evidence" value="ECO:0007669"/>
    <property type="project" value="UniProtKB-KW"/>
</dbReference>
<keyword evidence="10" id="KW-0326">Glycosidase</keyword>
<sequence>MMHDQATITRVYEVLKDTYPTFDEGDDEWMTSGMSDTPFRVIVATALSTVTHSKRVIRACTALFAEVSTFEGILALTDDELRELIRPVAHYNMKTLSLKKMSQQIMDRHDGQIPNTHDELMALAGIGRKCTDIVMTTLFDESSVAVDTHVHRAVNRLGIVHTTTHVATADALNRITPFEYKRHAHEWLIQHGGKVCVAGTPKCGACPLTDYCDYFQKTRQSVHGATAQPELPTKPRTKK</sequence>
<evidence type="ECO:0000256" key="10">
    <source>
        <dbReference type="ARBA" id="ARBA00023295"/>
    </source>
</evidence>
<dbReference type="Gene3D" id="1.10.340.30">
    <property type="entry name" value="Hypothetical protein, domain 2"/>
    <property type="match status" value="1"/>
</dbReference>
<dbReference type="OrthoDB" id="9800977at2"/>
<evidence type="ECO:0000256" key="9">
    <source>
        <dbReference type="ARBA" id="ARBA00023204"/>
    </source>
</evidence>
<keyword evidence="5" id="KW-0227">DNA damage</keyword>
<evidence type="ECO:0000256" key="3">
    <source>
        <dbReference type="ARBA" id="ARBA00022485"/>
    </source>
</evidence>
<dbReference type="InterPro" id="IPR023170">
    <property type="entry name" value="HhH_base_excis_C"/>
</dbReference>
<evidence type="ECO:0000256" key="2">
    <source>
        <dbReference type="ARBA" id="ARBA00008343"/>
    </source>
</evidence>
<dbReference type="GO" id="GO:0046872">
    <property type="term" value="F:metal ion binding"/>
    <property type="evidence" value="ECO:0007669"/>
    <property type="project" value="UniProtKB-KW"/>
</dbReference>
<keyword evidence="8" id="KW-0411">Iron-sulfur</keyword>
<keyword evidence="12" id="KW-0540">Nuclease</keyword>
<dbReference type="CDD" id="cd00056">
    <property type="entry name" value="ENDO3c"/>
    <property type="match status" value="1"/>
</dbReference>
<dbReference type="InterPro" id="IPR003651">
    <property type="entry name" value="Endonuclease3_FeS-loop_motif"/>
</dbReference>
<comment type="caution">
    <text evidence="12">The sequence shown here is derived from an EMBL/GenBank/DDBJ whole genome shotgun (WGS) entry which is preliminary data.</text>
</comment>
<keyword evidence="13" id="KW-1185">Reference proteome</keyword>
<evidence type="ECO:0000256" key="7">
    <source>
        <dbReference type="ARBA" id="ARBA00023004"/>
    </source>
</evidence>
<evidence type="ECO:0000313" key="13">
    <source>
        <dbReference type="Proteomes" id="UP000272015"/>
    </source>
</evidence>
<dbReference type="SMART" id="SM00478">
    <property type="entry name" value="ENDO3c"/>
    <property type="match status" value="1"/>
</dbReference>
<evidence type="ECO:0000256" key="8">
    <source>
        <dbReference type="ARBA" id="ARBA00023014"/>
    </source>
</evidence>
<evidence type="ECO:0000256" key="1">
    <source>
        <dbReference type="ARBA" id="ARBA00001966"/>
    </source>
</evidence>
<name>A0A3A5MNI4_9MICO</name>
<keyword evidence="4" id="KW-0479">Metal-binding</keyword>
<dbReference type="SUPFAM" id="SSF48150">
    <property type="entry name" value="DNA-glycosylase"/>
    <property type="match status" value="1"/>
</dbReference>
<gene>
    <name evidence="12" type="ORF">D6T64_13430</name>
</gene>
<dbReference type="GO" id="GO:0006285">
    <property type="term" value="P:base-excision repair, AP site formation"/>
    <property type="evidence" value="ECO:0007669"/>
    <property type="project" value="TreeGrafter"/>
</dbReference>
<dbReference type="EMBL" id="QZVS01000088">
    <property type="protein sequence ID" value="RJT87606.1"/>
    <property type="molecule type" value="Genomic_DNA"/>
</dbReference>
<keyword evidence="12" id="KW-0255">Endonuclease</keyword>
<dbReference type="Proteomes" id="UP000272015">
    <property type="component" value="Unassembled WGS sequence"/>
</dbReference>
<evidence type="ECO:0000256" key="5">
    <source>
        <dbReference type="ARBA" id="ARBA00022763"/>
    </source>
</evidence>
<evidence type="ECO:0000256" key="4">
    <source>
        <dbReference type="ARBA" id="ARBA00022723"/>
    </source>
</evidence>
<keyword evidence="3" id="KW-0004">4Fe-4S</keyword>
<protein>
    <submittedName>
        <fullName evidence="12">Endonuclease III</fullName>
    </submittedName>
</protein>
<dbReference type="PANTHER" id="PTHR10359">
    <property type="entry name" value="A/G-SPECIFIC ADENINE GLYCOSYLASE/ENDONUCLEASE III"/>
    <property type="match status" value="1"/>
</dbReference>
<accession>A0A3A5MNI4</accession>
<keyword evidence="9" id="KW-0234">DNA repair</keyword>
<reference evidence="12 13" key="1">
    <citation type="submission" date="2018-09" db="EMBL/GenBank/DDBJ databases">
        <title>Novel species of Cryobacterium.</title>
        <authorList>
            <person name="Liu Q."/>
            <person name="Xin Y.-H."/>
        </authorList>
    </citation>
    <scope>NUCLEOTIDE SEQUENCE [LARGE SCALE GENOMIC DNA]</scope>
    <source>
        <strain evidence="12 13">Hh39</strain>
    </source>
</reference>
<dbReference type="Gene3D" id="1.10.1670.10">
    <property type="entry name" value="Helix-hairpin-Helix base-excision DNA repair enzymes (C-terminal)"/>
    <property type="match status" value="1"/>
</dbReference>
<evidence type="ECO:0000256" key="6">
    <source>
        <dbReference type="ARBA" id="ARBA00022801"/>
    </source>
</evidence>
<evidence type="ECO:0000313" key="12">
    <source>
        <dbReference type="EMBL" id="RJT87606.1"/>
    </source>
</evidence>
<dbReference type="GO" id="GO:0019104">
    <property type="term" value="F:DNA N-glycosylase activity"/>
    <property type="evidence" value="ECO:0007669"/>
    <property type="project" value="TreeGrafter"/>
</dbReference>
<dbReference type="FunFam" id="1.10.340.30:FF:000001">
    <property type="entry name" value="Endonuclease III"/>
    <property type="match status" value="1"/>
</dbReference>
<feature type="domain" description="HhH-GPD" evidence="11">
    <location>
        <begin position="47"/>
        <end position="194"/>
    </location>
</feature>
<dbReference type="Pfam" id="PF10576">
    <property type="entry name" value="EndIII_4Fe-2S"/>
    <property type="match status" value="1"/>
</dbReference>
<dbReference type="InterPro" id="IPR011257">
    <property type="entry name" value="DNA_glycosylase"/>
</dbReference>
<keyword evidence="6" id="KW-0378">Hydrolase</keyword>
<dbReference type="PANTHER" id="PTHR10359:SF18">
    <property type="entry name" value="ENDONUCLEASE III"/>
    <property type="match status" value="1"/>
</dbReference>
<dbReference type="SMART" id="SM00525">
    <property type="entry name" value="FES"/>
    <property type="match status" value="1"/>
</dbReference>